<keyword evidence="4 5" id="KW-0472">Membrane</keyword>
<keyword evidence="8" id="KW-1185">Reference proteome</keyword>
<feature type="transmembrane region" description="Helical" evidence="5">
    <location>
        <begin position="108"/>
        <end position="128"/>
    </location>
</feature>
<gene>
    <name evidence="7" type="ORF">EH165_12640</name>
</gene>
<dbReference type="Pfam" id="PF00916">
    <property type="entry name" value="Sulfate_transp"/>
    <property type="match status" value="1"/>
</dbReference>
<evidence type="ECO:0000256" key="5">
    <source>
        <dbReference type="SAM" id="Phobius"/>
    </source>
</evidence>
<dbReference type="EMBL" id="CP034170">
    <property type="protein sequence ID" value="AZI58860.1"/>
    <property type="molecule type" value="Genomic_DNA"/>
</dbReference>
<reference evidence="7 8" key="1">
    <citation type="submission" date="2018-11" db="EMBL/GenBank/DDBJ databases">
        <authorList>
            <person name="Da X."/>
        </authorList>
    </citation>
    <scope>NUCLEOTIDE SEQUENCE [LARGE SCALE GENOMIC DNA]</scope>
    <source>
        <strain evidence="7 8">S14-144</strain>
    </source>
</reference>
<dbReference type="KEGG" id="nak:EH165_12640"/>
<comment type="subcellular location">
    <subcellularLocation>
        <location evidence="1">Membrane</location>
        <topology evidence="1">Multi-pass membrane protein</topology>
    </subcellularLocation>
</comment>
<evidence type="ECO:0000256" key="1">
    <source>
        <dbReference type="ARBA" id="ARBA00004141"/>
    </source>
</evidence>
<dbReference type="Gene3D" id="3.30.750.24">
    <property type="entry name" value="STAS domain"/>
    <property type="match status" value="1"/>
</dbReference>
<feature type="transmembrane region" description="Helical" evidence="5">
    <location>
        <begin position="212"/>
        <end position="230"/>
    </location>
</feature>
<accession>A0A3G8ZNN1</accession>
<dbReference type="RefSeq" id="WP_124799764.1">
    <property type="nucleotide sequence ID" value="NZ_CP034170.1"/>
</dbReference>
<evidence type="ECO:0000256" key="4">
    <source>
        <dbReference type="ARBA" id="ARBA00023136"/>
    </source>
</evidence>
<evidence type="ECO:0000259" key="6">
    <source>
        <dbReference type="PROSITE" id="PS50801"/>
    </source>
</evidence>
<dbReference type="PANTHER" id="PTHR11814">
    <property type="entry name" value="SULFATE TRANSPORTER"/>
    <property type="match status" value="1"/>
</dbReference>
<keyword evidence="3 5" id="KW-1133">Transmembrane helix</keyword>
<evidence type="ECO:0000313" key="8">
    <source>
        <dbReference type="Proteomes" id="UP000268084"/>
    </source>
</evidence>
<feature type="domain" description="STAS" evidence="6">
    <location>
        <begin position="471"/>
        <end position="585"/>
    </location>
</feature>
<reference evidence="7 8" key="2">
    <citation type="submission" date="2018-12" db="EMBL/GenBank/DDBJ databases">
        <title>Nakamurella antarcticus sp. nov., isolated from Antarctica South Shetland Islands soil.</title>
        <authorList>
            <person name="Peng F."/>
        </authorList>
    </citation>
    <scope>NUCLEOTIDE SEQUENCE [LARGE SCALE GENOMIC DNA]</scope>
    <source>
        <strain evidence="7 8">S14-144</strain>
    </source>
</reference>
<dbReference type="GO" id="GO:0055085">
    <property type="term" value="P:transmembrane transport"/>
    <property type="evidence" value="ECO:0007669"/>
    <property type="project" value="InterPro"/>
</dbReference>
<feature type="transmembrane region" description="Helical" evidence="5">
    <location>
        <begin position="274"/>
        <end position="300"/>
    </location>
</feature>
<evidence type="ECO:0000256" key="3">
    <source>
        <dbReference type="ARBA" id="ARBA00022989"/>
    </source>
</evidence>
<dbReference type="CDD" id="cd07042">
    <property type="entry name" value="STAS_SulP_like_sulfate_transporter"/>
    <property type="match status" value="1"/>
</dbReference>
<protein>
    <submittedName>
        <fullName evidence="7">SulP family inorganic anion transporter</fullName>
    </submittedName>
</protein>
<dbReference type="Proteomes" id="UP000268084">
    <property type="component" value="Chromosome"/>
</dbReference>
<dbReference type="SUPFAM" id="SSF52091">
    <property type="entry name" value="SpoIIaa-like"/>
    <property type="match status" value="1"/>
</dbReference>
<dbReference type="InterPro" id="IPR001902">
    <property type="entry name" value="SLC26A/SulP_fam"/>
</dbReference>
<feature type="transmembrane region" description="Helical" evidence="5">
    <location>
        <begin position="360"/>
        <end position="376"/>
    </location>
</feature>
<dbReference type="InterPro" id="IPR011547">
    <property type="entry name" value="SLC26A/SulP_dom"/>
</dbReference>
<dbReference type="PROSITE" id="PS50801">
    <property type="entry name" value="STAS"/>
    <property type="match status" value="1"/>
</dbReference>
<dbReference type="InterPro" id="IPR036513">
    <property type="entry name" value="STAS_dom_sf"/>
</dbReference>
<dbReference type="AlphaFoldDB" id="A0A3G8ZNN1"/>
<dbReference type="InterPro" id="IPR002645">
    <property type="entry name" value="STAS_dom"/>
</dbReference>
<keyword evidence="2 5" id="KW-0812">Transmembrane</keyword>
<feature type="transmembrane region" description="Helical" evidence="5">
    <location>
        <begin position="134"/>
        <end position="151"/>
    </location>
</feature>
<dbReference type="OrthoDB" id="9769739at2"/>
<sequence length="591" mass="62393">MRKIKVNTDERVIEPEPAWRRAAKTVSTSSERDGRRWLRAPHVMQGLLPIRRSQIPMEILAGLTLAALGIPEVLGYAKIAGMPVVTGLYTMLLPVIVFAVLGSSRHLVVAADSATAAILAAALAGLAVIGSEQYVRLAGLAALLAGGMLLLARLARLGFLANFLSRTVLVGFLTGIGIQVAIGQLPGMLGVEAAGHDALTQLATIAREFSQLHRADLLVSGGVIVIVLGLRRVNRRLPGPLIAVVLAIIVSWAADLADHGVAVTGHVPGGLPHFALPALGWHDASVLFGAALSMFVVILAQSAATSRAYAVKYEEHLNEDTDLVGLGAANVVAAFTGTFVVNGSPTKTQMVDSGGGRSQLAHLTTAAVVLLVLLLFTGPLAYLPSAALATVVFLIVIELIDIKGMRSILICRRLEFAVALLTTTAVVFLGVEQGIALAVLASIIENLRHGYRPLNSVLVKSEAGHWQQNPVMPGARTEAGIVVYRFGTSLYYANASRLMDDITALSGQGDPLRWIILDGAAIGDIDYTAAAVLTRVVTYLQHRNIRFGLSTVLSPVRAQLDRYGISATLDPDAFYDTPGQALEAFQAAAGQ</sequence>
<proteinExistence type="predicted"/>
<evidence type="ECO:0000256" key="2">
    <source>
        <dbReference type="ARBA" id="ARBA00022692"/>
    </source>
</evidence>
<feature type="transmembrane region" description="Helical" evidence="5">
    <location>
        <begin position="55"/>
        <end position="74"/>
    </location>
</feature>
<feature type="transmembrane region" description="Helical" evidence="5">
    <location>
        <begin position="163"/>
        <end position="182"/>
    </location>
</feature>
<feature type="transmembrane region" description="Helical" evidence="5">
    <location>
        <begin position="80"/>
        <end position="101"/>
    </location>
</feature>
<organism evidence="7 8">
    <name type="scientific">Nakamurella antarctica</name>
    <dbReference type="NCBI Taxonomy" id="1902245"/>
    <lineage>
        <taxon>Bacteria</taxon>
        <taxon>Bacillati</taxon>
        <taxon>Actinomycetota</taxon>
        <taxon>Actinomycetes</taxon>
        <taxon>Nakamurellales</taxon>
        <taxon>Nakamurellaceae</taxon>
        <taxon>Nakamurella</taxon>
    </lineage>
</organism>
<evidence type="ECO:0000313" key="7">
    <source>
        <dbReference type="EMBL" id="AZI58860.1"/>
    </source>
</evidence>
<feature type="transmembrane region" description="Helical" evidence="5">
    <location>
        <begin position="414"/>
        <end position="444"/>
    </location>
</feature>
<dbReference type="Pfam" id="PF01740">
    <property type="entry name" value="STAS"/>
    <property type="match status" value="1"/>
</dbReference>
<feature type="transmembrane region" description="Helical" evidence="5">
    <location>
        <begin position="237"/>
        <end position="254"/>
    </location>
</feature>
<name>A0A3G8ZNN1_9ACTN</name>
<dbReference type="GO" id="GO:0016020">
    <property type="term" value="C:membrane"/>
    <property type="evidence" value="ECO:0007669"/>
    <property type="project" value="UniProtKB-SubCell"/>
</dbReference>